<dbReference type="GO" id="GO:0005506">
    <property type="term" value="F:iron ion binding"/>
    <property type="evidence" value="ECO:0007669"/>
    <property type="project" value="InterPro"/>
</dbReference>
<dbReference type="GO" id="GO:0016020">
    <property type="term" value="C:membrane"/>
    <property type="evidence" value="ECO:0007669"/>
    <property type="project" value="UniProtKB-SubCell"/>
</dbReference>
<dbReference type="Pfam" id="PF04116">
    <property type="entry name" value="FA_hydroxylase"/>
    <property type="match status" value="1"/>
</dbReference>
<keyword evidence="5 6" id="KW-0472">Membrane</keyword>
<dbReference type="SUPFAM" id="SSF51735">
    <property type="entry name" value="NAD(P)-binding Rossmann-fold domains"/>
    <property type="match status" value="1"/>
</dbReference>
<dbReference type="InterPro" id="IPR021940">
    <property type="entry name" value="CER1-like_C"/>
</dbReference>
<dbReference type="EMBL" id="HBFA01003755">
    <property type="protein sequence ID" value="CAD8651237.1"/>
    <property type="molecule type" value="Transcribed_RNA"/>
</dbReference>
<accession>A0A7S0MV69</accession>
<reference evidence="9" key="1">
    <citation type="submission" date="2021-01" db="EMBL/GenBank/DDBJ databases">
        <authorList>
            <person name="Corre E."/>
            <person name="Pelletier E."/>
            <person name="Niang G."/>
            <person name="Scheremetjew M."/>
            <person name="Finn R."/>
            <person name="Kale V."/>
            <person name="Holt S."/>
            <person name="Cochrane G."/>
            <person name="Meng A."/>
            <person name="Brown T."/>
            <person name="Cohen L."/>
        </authorList>
    </citation>
    <scope>NUCLEOTIDE SEQUENCE</scope>
    <source>
        <strain evidence="9">CCMP722</strain>
    </source>
</reference>
<keyword evidence="3 6" id="KW-0812">Transmembrane</keyword>
<feature type="domain" description="Very-long-chain aldehyde decarbonylase CER1-like C-terminal" evidence="8">
    <location>
        <begin position="450"/>
        <end position="618"/>
    </location>
</feature>
<comment type="subcellular location">
    <subcellularLocation>
        <location evidence="1">Membrane</location>
        <topology evidence="1">Multi-pass membrane protein</topology>
    </subcellularLocation>
</comment>
<dbReference type="GO" id="GO:0016491">
    <property type="term" value="F:oxidoreductase activity"/>
    <property type="evidence" value="ECO:0007669"/>
    <property type="project" value="InterPro"/>
</dbReference>
<feature type="transmembrane region" description="Helical" evidence="6">
    <location>
        <begin position="324"/>
        <end position="343"/>
    </location>
</feature>
<dbReference type="InterPro" id="IPR006694">
    <property type="entry name" value="Fatty_acid_hydroxylase"/>
</dbReference>
<dbReference type="Gene3D" id="3.40.50.720">
    <property type="entry name" value="NAD(P)-binding Rossmann-like Domain"/>
    <property type="match status" value="1"/>
</dbReference>
<evidence type="ECO:0000259" key="7">
    <source>
        <dbReference type="Pfam" id="PF04116"/>
    </source>
</evidence>
<evidence type="ECO:0000256" key="6">
    <source>
        <dbReference type="SAM" id="Phobius"/>
    </source>
</evidence>
<name>A0A7S0MV69_9CHLO</name>
<dbReference type="Pfam" id="PF12076">
    <property type="entry name" value="CER1-like_C"/>
    <property type="match status" value="1"/>
</dbReference>
<evidence type="ECO:0000256" key="2">
    <source>
        <dbReference type="ARBA" id="ARBA00009324"/>
    </source>
</evidence>
<dbReference type="GO" id="GO:0008610">
    <property type="term" value="P:lipid biosynthetic process"/>
    <property type="evidence" value="ECO:0007669"/>
    <property type="project" value="InterPro"/>
</dbReference>
<evidence type="ECO:0000256" key="1">
    <source>
        <dbReference type="ARBA" id="ARBA00004141"/>
    </source>
</evidence>
<evidence type="ECO:0000313" key="9">
    <source>
        <dbReference type="EMBL" id="CAD8651237.1"/>
    </source>
</evidence>
<keyword evidence="4 6" id="KW-1133">Transmembrane helix</keyword>
<comment type="similarity">
    <text evidence="2">Belongs to the sterol desaturase family.</text>
</comment>
<dbReference type="PANTHER" id="PTHR11863">
    <property type="entry name" value="STEROL DESATURASE"/>
    <property type="match status" value="1"/>
</dbReference>
<dbReference type="AlphaFoldDB" id="A0A7S0MV69"/>
<dbReference type="InterPro" id="IPR036291">
    <property type="entry name" value="NAD(P)-bd_dom_sf"/>
</dbReference>
<feature type="domain" description="Fatty acid hydroxylase" evidence="7">
    <location>
        <begin position="132"/>
        <end position="267"/>
    </location>
</feature>
<evidence type="ECO:0000256" key="4">
    <source>
        <dbReference type="ARBA" id="ARBA00022989"/>
    </source>
</evidence>
<evidence type="ECO:0000256" key="5">
    <source>
        <dbReference type="ARBA" id="ARBA00023136"/>
    </source>
</evidence>
<sequence length="621" mass="70854">MASAPGFMYKFPWEDWGNGKYLLYAPFVAAAVMGWDNADNWSFHVLCIAALRYLNAQLWQMASRSYPVSEKKRIQTKLLEFKQIDREKDWDDYILLQSLVMTLVHWYLPGYKNFPLYDSTGLWHALWFHVGPTEFVYYWFHRGLHHHSLYSAYHSHHHASFLTEPITGSCHPFLEHIGYTANFAIPMLGAWWMGTNSTVLIYAYLLGFDFLNAWGHCNFEIVPYWLFNAFPPLKYILYTPSYHSLHHTRVHTNFCLFMPFYDYVYGTMDKKSDPLHASAWKGGRLAGDEKADVVFLAHGTELLSVFHLPFLARYLSAHPFKPTWYLYPLYPLAFLVFLFLRVFGTTFTVMKHRLGKTRLHVRCIPAWGLQYFMKREHKRINNHIRKAIVAADEAGTKVCGLGALNKAEFLNRGGAIFVEEMPDLKVRVVHGNTLTTAVLIKALPSGLKEVFLTGATSKIGKAMALYLAERGVKVNCLTPSAERFAALQSSAPEEHREHLVHCTELSEGSHCDQWIVGKPLSAKEQAHAPKGTHFSQFVVPPIEEVRKDCAYGALPGMKLPDGVAGVHSAMMDMDRRCVYACYAGAIVHALEGWTHHEVGAIDPRRIDETWEAAMRHGFIAC</sequence>
<evidence type="ECO:0000259" key="8">
    <source>
        <dbReference type="Pfam" id="PF12076"/>
    </source>
</evidence>
<proteinExistence type="inferred from homology"/>
<organism evidence="9">
    <name type="scientific">Pyramimonas obovata</name>
    <dbReference type="NCBI Taxonomy" id="1411642"/>
    <lineage>
        <taxon>Eukaryota</taxon>
        <taxon>Viridiplantae</taxon>
        <taxon>Chlorophyta</taxon>
        <taxon>Pyramimonadophyceae</taxon>
        <taxon>Pyramimonadales</taxon>
        <taxon>Pyramimonadaceae</taxon>
        <taxon>Pyramimonas</taxon>
        <taxon>Pyramimonas incertae sedis</taxon>
    </lineage>
</organism>
<protein>
    <submittedName>
        <fullName evidence="9">Uncharacterized protein</fullName>
    </submittedName>
</protein>
<gene>
    <name evidence="9" type="ORF">POBO1169_LOCUS1893</name>
</gene>
<dbReference type="InterPro" id="IPR050307">
    <property type="entry name" value="Sterol_Desaturase_Related"/>
</dbReference>
<evidence type="ECO:0000256" key="3">
    <source>
        <dbReference type="ARBA" id="ARBA00022692"/>
    </source>
</evidence>